<comment type="function">
    <text evidence="5">S-adenosyl-L-methionine-dependent protein-lysine N-methyltransferase that mono- and dimethylates elongation factor 1-alpha at 'Lys-316'. May play a role in intracellular transport.</text>
</comment>
<dbReference type="Proteomes" id="UP000053317">
    <property type="component" value="Unassembled WGS sequence"/>
</dbReference>
<dbReference type="SUPFAM" id="SSF53335">
    <property type="entry name" value="S-adenosyl-L-methionine-dependent methyltransferases"/>
    <property type="match status" value="1"/>
</dbReference>
<dbReference type="Pfam" id="PF13847">
    <property type="entry name" value="Methyltransf_31"/>
    <property type="match status" value="1"/>
</dbReference>
<dbReference type="EMBL" id="LCWF01000089">
    <property type="protein sequence ID" value="KKY20980.1"/>
    <property type="molecule type" value="Genomic_DNA"/>
</dbReference>
<evidence type="ECO:0000259" key="7">
    <source>
        <dbReference type="Pfam" id="PF13847"/>
    </source>
</evidence>
<keyword evidence="4 5" id="KW-0949">S-adenosyl-L-methionine</keyword>
<keyword evidence="1 5" id="KW-0963">Cytoplasm</keyword>
<feature type="compositionally biased region" description="Acidic residues" evidence="6">
    <location>
        <begin position="52"/>
        <end position="63"/>
    </location>
</feature>
<feature type="region of interest" description="Disordered" evidence="6">
    <location>
        <begin position="226"/>
        <end position="250"/>
    </location>
</feature>
<evidence type="ECO:0000256" key="3">
    <source>
        <dbReference type="ARBA" id="ARBA00022679"/>
    </source>
</evidence>
<evidence type="ECO:0000313" key="8">
    <source>
        <dbReference type="EMBL" id="KKY20980.1"/>
    </source>
</evidence>
<keyword evidence="9" id="KW-1185">Reference proteome</keyword>
<dbReference type="GO" id="GO:0032259">
    <property type="term" value="P:methylation"/>
    <property type="evidence" value="ECO:0007669"/>
    <property type="project" value="UniProtKB-KW"/>
</dbReference>
<feature type="compositionally biased region" description="Basic and acidic residues" evidence="6">
    <location>
        <begin position="10"/>
        <end position="23"/>
    </location>
</feature>
<dbReference type="GO" id="GO:0016192">
    <property type="term" value="P:vesicle-mediated transport"/>
    <property type="evidence" value="ECO:0007669"/>
    <property type="project" value="UniProtKB-UniRule"/>
</dbReference>
<evidence type="ECO:0000313" key="9">
    <source>
        <dbReference type="Proteomes" id="UP000053317"/>
    </source>
</evidence>
<dbReference type="AlphaFoldDB" id="A0A0G2GWB2"/>
<protein>
    <recommendedName>
        <fullName evidence="5">Protein-lysine N-methyltransferase EFM4</fullName>
        <ecNumber evidence="5">2.1.1.-</ecNumber>
    </recommendedName>
    <alternativeName>
        <fullName evidence="5">Elongation factor methyltransferase 4</fullName>
    </alternativeName>
</protein>
<feature type="region of interest" description="Disordered" evidence="6">
    <location>
        <begin position="1"/>
        <end position="78"/>
    </location>
</feature>
<dbReference type="PANTHER" id="PTHR12843:SF5">
    <property type="entry name" value="EEF1A LYSINE METHYLTRANSFERASE 2"/>
    <property type="match status" value="1"/>
</dbReference>
<name>A0A0G2GWB2_PHACM</name>
<dbReference type="InterPro" id="IPR029063">
    <property type="entry name" value="SAM-dependent_MTases_sf"/>
</dbReference>
<dbReference type="Gene3D" id="3.40.50.150">
    <property type="entry name" value="Vaccinia Virus protein VP39"/>
    <property type="match status" value="1"/>
</dbReference>
<accession>A0A0G2GWB2</accession>
<dbReference type="EC" id="2.1.1.-" evidence="5"/>
<keyword evidence="2 5" id="KW-0489">Methyltransferase</keyword>
<keyword evidence="5" id="KW-0813">Transport</keyword>
<feature type="domain" description="Methyltransferase" evidence="7">
    <location>
        <begin position="113"/>
        <end position="286"/>
    </location>
</feature>
<evidence type="ECO:0000256" key="2">
    <source>
        <dbReference type="ARBA" id="ARBA00022603"/>
    </source>
</evidence>
<dbReference type="CDD" id="cd02440">
    <property type="entry name" value="AdoMet_MTases"/>
    <property type="match status" value="1"/>
</dbReference>
<dbReference type="OrthoDB" id="10069295at2759"/>
<gene>
    <name evidence="5" type="primary">EFM4</name>
    <name evidence="8" type="ORF">UCRPC4_g03897</name>
</gene>
<comment type="similarity">
    <text evidence="5">Belongs to the class I-like SAM-binding methyltransferase superfamily. EFM4 family.</text>
</comment>
<dbReference type="PANTHER" id="PTHR12843">
    <property type="entry name" value="PROTEIN-LYSINE N-METHYLTRANSFERASE METTL10"/>
    <property type="match status" value="1"/>
</dbReference>
<reference evidence="8 9" key="1">
    <citation type="submission" date="2015-05" db="EMBL/GenBank/DDBJ databases">
        <title>Distinctive expansion of gene families associated with plant cell wall degradation and secondary metabolism in the genomes of grapevine trunk pathogens.</title>
        <authorList>
            <person name="Lawrence D.P."/>
            <person name="Travadon R."/>
            <person name="Rolshausen P.E."/>
            <person name="Baumgartner K."/>
        </authorList>
    </citation>
    <scope>NUCLEOTIDE SEQUENCE [LARGE SCALE GENOMIC DNA]</scope>
    <source>
        <strain evidence="8">UCRPC4</strain>
    </source>
</reference>
<comment type="subcellular location">
    <subcellularLocation>
        <location evidence="5">Cytoplasm</location>
    </subcellularLocation>
</comment>
<evidence type="ECO:0000256" key="5">
    <source>
        <dbReference type="HAMAP-Rule" id="MF_03188"/>
    </source>
</evidence>
<comment type="caution">
    <text evidence="8">The sequence shown here is derived from an EMBL/GenBank/DDBJ whole genome shotgun (WGS) entry which is preliminary data.</text>
</comment>
<evidence type="ECO:0000256" key="1">
    <source>
        <dbReference type="ARBA" id="ARBA00022490"/>
    </source>
</evidence>
<reference evidence="8 9" key="2">
    <citation type="submission" date="2015-05" db="EMBL/GenBank/DDBJ databases">
        <authorList>
            <person name="Morales-Cruz A."/>
            <person name="Amrine K.C."/>
            <person name="Cantu D."/>
        </authorList>
    </citation>
    <scope>NUCLEOTIDE SEQUENCE [LARGE SCALE GENOMIC DNA]</scope>
    <source>
        <strain evidence="8">UCRPC4</strain>
    </source>
</reference>
<evidence type="ECO:0000256" key="4">
    <source>
        <dbReference type="ARBA" id="ARBA00022691"/>
    </source>
</evidence>
<dbReference type="InterPro" id="IPR025714">
    <property type="entry name" value="Methyltranfer_dom"/>
</dbReference>
<keyword evidence="3 5" id="KW-0808">Transferase</keyword>
<sequence>MSTASPAHPAHLDPSELGTKDYWDNYYNTDLSNLKRPVADNNTVKSRKGDGNDDDDDEEDDDDKANQSIDPSELPSWFSDVSAPEKILSYLTSETFPLAPENWPADPQSPLPSILDLGTGNGSLLFLLRTEGEFIGNRMCGIDYSDSSIELSKRLGKEVGDGCEEIEFYRCDILKEEDWRKAEWWPKSPDDTRALHQGGKDSITGWDIVLDKGTFDAISLSAEEIEIEEERDNNSPESLDHSSSTIPPPQRRRRICELYPRAAARMLNPGGYLLITSCNWTEDEVIRWFVASSSPESPRPELESDPILEVYGKVKYSTYKFGGQEGQGVATVCFKRVR</sequence>
<dbReference type="HAMAP" id="MF_03188">
    <property type="entry name" value="Methyltr_EFM4"/>
    <property type="match status" value="1"/>
</dbReference>
<evidence type="ECO:0000256" key="6">
    <source>
        <dbReference type="SAM" id="MobiDB-lite"/>
    </source>
</evidence>
<dbReference type="InterPro" id="IPR026635">
    <property type="entry name" value="Efm4/METTL10"/>
</dbReference>
<dbReference type="GO" id="GO:0005737">
    <property type="term" value="C:cytoplasm"/>
    <property type="evidence" value="ECO:0007669"/>
    <property type="project" value="UniProtKB-SubCell"/>
</dbReference>
<proteinExistence type="inferred from homology"/>
<dbReference type="GO" id="GO:0016279">
    <property type="term" value="F:protein-lysine N-methyltransferase activity"/>
    <property type="evidence" value="ECO:0007669"/>
    <property type="project" value="UniProtKB-UniRule"/>
</dbReference>
<organism evidence="8 9">
    <name type="scientific">Phaeomoniella chlamydospora</name>
    <name type="common">Phaeoacremonium chlamydosporum</name>
    <dbReference type="NCBI Taxonomy" id="158046"/>
    <lineage>
        <taxon>Eukaryota</taxon>
        <taxon>Fungi</taxon>
        <taxon>Dikarya</taxon>
        <taxon>Ascomycota</taxon>
        <taxon>Pezizomycotina</taxon>
        <taxon>Eurotiomycetes</taxon>
        <taxon>Chaetothyriomycetidae</taxon>
        <taxon>Phaeomoniellales</taxon>
        <taxon>Phaeomoniellaceae</taxon>
        <taxon>Phaeomoniella</taxon>
    </lineage>
</organism>